<dbReference type="InterPro" id="IPR027417">
    <property type="entry name" value="P-loop_NTPase"/>
</dbReference>
<dbReference type="InterPro" id="IPR016135">
    <property type="entry name" value="UBQ-conjugating_enzyme/RWD"/>
</dbReference>
<name>A0A9W8GTL0_9FUNG</name>
<sequence length="1169" mass="127703">MGAKDKAGDKAKDKTGDKAKEKTGDKAKDKAKDKPGDKATDKPGDKPGDKKDPAPQALFGGWTGKTPATLLNEYIQRQQAEGWHRADYNIHGTTQSGYSCVIRLSKQDKKLGRLQVEYRPTATPSTGLRFPTAIEARHMAATYALYQLRANTSLHRMIPPVHRSYWLELDEARVGERVCEDPFAAKLARDRDREDREKMRAKREETRVRAKETGRTEDLLPPGLRRRWDDLAQVNMSEEQRNRAESVVRTWTATWGLKTEGRAVLTGFRPAHIEEALAACGGDQARAFEWLCVHVPEDDLPEHVMRRGYQASMITGTNASGAELATQLAAKRLARSGFALNMCREALDEAGTGDLAKAEARAAEILVSRLCQRPVPDLVPGDSTVDDEVDALDSIYAGENRISRPSPFQITVAIRPNDRILCPSDACLEFWIPVDSSYPESRPPSVILSSDQLPAYLKLHISKMLDLRLARDGMPVLFDAVSIADDCIEQWLAHPPPLADLMRGMAAIESTPQIQNVGKQYRRDHGPSNWNRTVDSFAQAQGTRAYQLMQKTRALLPAASVAATLVELISAHRCVVVSGATGCGKTTQVPQFILDHGIRSNSPTNIVCTQPRRISAVGVAGRVAEERASSVGDVVGYAVRGESRKSRDTRLLFCTTGVLLRMIAADPGLSLVTHVVCDEVHERSVDSDLLLVLLLQSMKLNPRLHVVLMSATAQSDLFAAYFGGSSPVVDIPGRTFPVDDVYIEDFVSGKSEVELVPVFGSGWADSARRRWDSAATKDDAGNWIARAQELMSSQSDCAWASALVSWEDRYTQAFNIDFALATSIVRHIHTTSDRGLAILVFMPGVAEIQSTIAALKAIDGLSVLPLHSGLSAAEQRKVFARPQGGRKVVVATNIAETSITIDDIGFVVDSGRVRELRHDHGTRVARLTTVLCSQAAAAQRRGRAGRTRPGVCFRMYTRRIYDTMPLHADPEILRSPLEQVCLRVKALGHQDSRTILESALDPPPLLAITAAERLLVAVGACVEEFGPLSALGKFIADIPVDLRLAKILVYGALMGVLDDALKIVALMALDKPMFQGDKQQARMKFANDSQGGGLSDWLADLAAFNQLAESSGKGAYDLGVSPLAIRDIKGTVRQLRDSLQHTGLVEESSRASSMVLKALICAGLTPNIV</sequence>
<dbReference type="InterPro" id="IPR056890">
    <property type="entry name" value="UBA_DHX29-like"/>
</dbReference>
<evidence type="ECO:0000256" key="4">
    <source>
        <dbReference type="ARBA" id="ARBA00022840"/>
    </source>
</evidence>
<dbReference type="Pfam" id="PF00271">
    <property type="entry name" value="Helicase_C"/>
    <property type="match status" value="1"/>
</dbReference>
<dbReference type="GO" id="GO:0016787">
    <property type="term" value="F:hydrolase activity"/>
    <property type="evidence" value="ECO:0007669"/>
    <property type="project" value="UniProtKB-KW"/>
</dbReference>
<dbReference type="InterPro" id="IPR011545">
    <property type="entry name" value="DEAD/DEAH_box_helicase_dom"/>
</dbReference>
<dbReference type="GO" id="GO:0005524">
    <property type="term" value="F:ATP binding"/>
    <property type="evidence" value="ECO:0007669"/>
    <property type="project" value="UniProtKB-KW"/>
</dbReference>
<keyword evidence="1" id="KW-0547">Nucleotide-binding</keyword>
<dbReference type="SUPFAM" id="SSF54495">
    <property type="entry name" value="UBC-like"/>
    <property type="match status" value="1"/>
</dbReference>
<protein>
    <submittedName>
        <fullName evidence="9">Helicase</fullName>
        <ecNumber evidence="9">3.6.4.13</ecNumber>
    </submittedName>
</protein>
<dbReference type="EMBL" id="JANBUH010000870">
    <property type="protein sequence ID" value="KAJ2749136.1"/>
    <property type="molecule type" value="Genomic_DNA"/>
</dbReference>
<dbReference type="PANTHER" id="PTHR18934:SF267">
    <property type="entry name" value="ATP-DEPENDENT RNA HELICASE YLR419W-RELATED"/>
    <property type="match status" value="1"/>
</dbReference>
<dbReference type="InterPro" id="IPR007502">
    <property type="entry name" value="Helicase-assoc_dom"/>
</dbReference>
<keyword evidence="10" id="KW-1185">Reference proteome</keyword>
<dbReference type="Pfam" id="PF00270">
    <property type="entry name" value="DEAD"/>
    <property type="match status" value="1"/>
</dbReference>
<feature type="domain" description="Helicase ATP-binding" evidence="7">
    <location>
        <begin position="566"/>
        <end position="731"/>
    </location>
</feature>
<dbReference type="SMART" id="SM00490">
    <property type="entry name" value="HELICc"/>
    <property type="match status" value="1"/>
</dbReference>
<dbReference type="PROSITE" id="PS51192">
    <property type="entry name" value="HELICASE_ATP_BIND_1"/>
    <property type="match status" value="1"/>
</dbReference>
<dbReference type="InterPro" id="IPR014001">
    <property type="entry name" value="Helicase_ATP-bd"/>
</dbReference>
<feature type="non-terminal residue" evidence="9">
    <location>
        <position position="1169"/>
    </location>
</feature>
<dbReference type="PROSITE" id="PS51194">
    <property type="entry name" value="HELICASE_CTER"/>
    <property type="match status" value="1"/>
</dbReference>
<dbReference type="InterPro" id="IPR009060">
    <property type="entry name" value="UBA-like_sf"/>
</dbReference>
<dbReference type="SMART" id="SM00847">
    <property type="entry name" value="HA2"/>
    <property type="match status" value="1"/>
</dbReference>
<feature type="domain" description="Helicase C-terminal" evidence="8">
    <location>
        <begin position="823"/>
        <end position="988"/>
    </location>
</feature>
<gene>
    <name evidence="9" type="primary">ucp12_1</name>
    <name evidence="9" type="ORF">GGI19_005810</name>
</gene>
<evidence type="ECO:0000256" key="5">
    <source>
        <dbReference type="SAM" id="MobiDB-lite"/>
    </source>
</evidence>
<proteinExistence type="predicted"/>
<evidence type="ECO:0000259" key="7">
    <source>
        <dbReference type="PROSITE" id="PS51192"/>
    </source>
</evidence>
<dbReference type="PANTHER" id="PTHR18934">
    <property type="entry name" value="ATP-DEPENDENT RNA HELICASE"/>
    <property type="match status" value="1"/>
</dbReference>
<keyword evidence="4" id="KW-0067">ATP-binding</keyword>
<dbReference type="OrthoDB" id="5600252at2759"/>
<feature type="compositionally biased region" description="Basic and acidic residues" evidence="5">
    <location>
        <begin position="1"/>
        <end position="53"/>
    </location>
</feature>
<dbReference type="SMART" id="SM00487">
    <property type="entry name" value="DEXDc"/>
    <property type="match status" value="1"/>
</dbReference>
<feature type="region of interest" description="Disordered" evidence="5">
    <location>
        <begin position="189"/>
        <end position="213"/>
    </location>
</feature>
<accession>A0A9W8GTL0</accession>
<evidence type="ECO:0000313" key="10">
    <source>
        <dbReference type="Proteomes" id="UP001140011"/>
    </source>
</evidence>
<dbReference type="Pfam" id="PF24385">
    <property type="entry name" value="DSRM_DHX29"/>
    <property type="match status" value="1"/>
</dbReference>
<evidence type="ECO:0000256" key="1">
    <source>
        <dbReference type="ARBA" id="ARBA00022741"/>
    </source>
</evidence>
<dbReference type="SUPFAM" id="SSF52540">
    <property type="entry name" value="P-loop containing nucleoside triphosphate hydrolases"/>
    <property type="match status" value="1"/>
</dbReference>
<dbReference type="InterPro" id="IPR006575">
    <property type="entry name" value="RWD_dom"/>
</dbReference>
<dbReference type="GO" id="GO:0003724">
    <property type="term" value="F:RNA helicase activity"/>
    <property type="evidence" value="ECO:0007669"/>
    <property type="project" value="UniProtKB-EC"/>
</dbReference>
<feature type="domain" description="RWD" evidence="6">
    <location>
        <begin position="387"/>
        <end position="491"/>
    </location>
</feature>
<dbReference type="Gene3D" id="3.40.50.300">
    <property type="entry name" value="P-loop containing nucleotide triphosphate hydrolases"/>
    <property type="match status" value="2"/>
</dbReference>
<organism evidence="9 10">
    <name type="scientific">Coemansia pectinata</name>
    <dbReference type="NCBI Taxonomy" id="1052879"/>
    <lineage>
        <taxon>Eukaryota</taxon>
        <taxon>Fungi</taxon>
        <taxon>Fungi incertae sedis</taxon>
        <taxon>Zoopagomycota</taxon>
        <taxon>Kickxellomycotina</taxon>
        <taxon>Kickxellomycetes</taxon>
        <taxon>Kickxellales</taxon>
        <taxon>Kickxellaceae</taxon>
        <taxon>Coemansia</taxon>
    </lineage>
</organism>
<dbReference type="Pfam" id="PF21010">
    <property type="entry name" value="HA2_C"/>
    <property type="match status" value="1"/>
</dbReference>
<dbReference type="Gene3D" id="3.10.110.10">
    <property type="entry name" value="Ubiquitin Conjugating Enzyme"/>
    <property type="match status" value="1"/>
</dbReference>
<comment type="caution">
    <text evidence="9">The sequence shown here is derived from an EMBL/GenBank/DDBJ whole genome shotgun (WGS) entry which is preliminary data.</text>
</comment>
<evidence type="ECO:0000313" key="9">
    <source>
        <dbReference type="EMBL" id="KAJ2749136.1"/>
    </source>
</evidence>
<keyword evidence="2 9" id="KW-0378">Hydrolase</keyword>
<dbReference type="InterPro" id="IPR001650">
    <property type="entry name" value="Helicase_C-like"/>
</dbReference>
<dbReference type="PROSITE" id="PS50908">
    <property type="entry name" value="RWD"/>
    <property type="match status" value="1"/>
</dbReference>
<feature type="region of interest" description="Disordered" evidence="5">
    <location>
        <begin position="1"/>
        <end position="62"/>
    </location>
</feature>
<evidence type="ECO:0000259" key="6">
    <source>
        <dbReference type="PROSITE" id="PS50908"/>
    </source>
</evidence>
<dbReference type="CDD" id="cd17917">
    <property type="entry name" value="DEXHc_RHA-like"/>
    <property type="match status" value="1"/>
</dbReference>
<dbReference type="Gene3D" id="1.20.120.1080">
    <property type="match status" value="1"/>
</dbReference>
<dbReference type="Pfam" id="PF05773">
    <property type="entry name" value="RWD"/>
    <property type="match status" value="1"/>
</dbReference>
<dbReference type="Proteomes" id="UP001140011">
    <property type="component" value="Unassembled WGS sequence"/>
</dbReference>
<dbReference type="AlphaFoldDB" id="A0A9W8GTL0"/>
<evidence type="ECO:0000259" key="8">
    <source>
        <dbReference type="PROSITE" id="PS51194"/>
    </source>
</evidence>
<dbReference type="EC" id="3.6.4.13" evidence="9"/>
<dbReference type="CDD" id="cd18791">
    <property type="entry name" value="SF2_C_RHA"/>
    <property type="match status" value="1"/>
</dbReference>
<evidence type="ECO:0000256" key="2">
    <source>
        <dbReference type="ARBA" id="ARBA00022801"/>
    </source>
</evidence>
<dbReference type="InterPro" id="IPR056328">
    <property type="entry name" value="DSRM_DHX29"/>
</dbReference>
<keyword evidence="3 9" id="KW-0347">Helicase</keyword>
<dbReference type="Pfam" id="PF24899">
    <property type="entry name" value="UBA_DHX29"/>
    <property type="match status" value="1"/>
</dbReference>
<reference evidence="9" key="1">
    <citation type="submission" date="2022-07" db="EMBL/GenBank/DDBJ databases">
        <title>Phylogenomic reconstructions and comparative analyses of Kickxellomycotina fungi.</title>
        <authorList>
            <person name="Reynolds N.K."/>
            <person name="Stajich J.E."/>
            <person name="Barry K."/>
            <person name="Grigoriev I.V."/>
            <person name="Crous P."/>
            <person name="Smith M.E."/>
        </authorList>
    </citation>
    <scope>NUCLEOTIDE SEQUENCE</scope>
    <source>
        <strain evidence="9">BCRC 34297</strain>
    </source>
</reference>
<evidence type="ECO:0000256" key="3">
    <source>
        <dbReference type="ARBA" id="ARBA00022806"/>
    </source>
</evidence>
<dbReference type="SUPFAM" id="SSF46934">
    <property type="entry name" value="UBA-like"/>
    <property type="match status" value="1"/>
</dbReference>
<dbReference type="GO" id="GO:0003723">
    <property type="term" value="F:RNA binding"/>
    <property type="evidence" value="ECO:0007669"/>
    <property type="project" value="TreeGrafter"/>
</dbReference>
<dbReference type="SMART" id="SM00591">
    <property type="entry name" value="RWD"/>
    <property type="match status" value="1"/>
</dbReference>